<dbReference type="RefSeq" id="WP_249701962.1">
    <property type="nucleotide sequence ID" value="NZ_JAMFLX010000082.1"/>
</dbReference>
<dbReference type="EMBL" id="JAMFLX010000082">
    <property type="protein sequence ID" value="MCL6272271.1"/>
    <property type="molecule type" value="Genomic_DNA"/>
</dbReference>
<protein>
    <submittedName>
        <fullName evidence="1">Uncharacterized protein</fullName>
    </submittedName>
</protein>
<evidence type="ECO:0000313" key="2">
    <source>
        <dbReference type="Proteomes" id="UP001203338"/>
    </source>
</evidence>
<comment type="caution">
    <text evidence="1">The sequence shown here is derived from an EMBL/GenBank/DDBJ whole genome shotgun (WGS) entry which is preliminary data.</text>
</comment>
<name>A0ABT0PLY6_9GAMM</name>
<reference evidence="1 2" key="1">
    <citation type="submission" date="2022-05" db="EMBL/GenBank/DDBJ databases">
        <authorList>
            <person name="Park J.-S."/>
        </authorList>
    </citation>
    <scope>NUCLEOTIDE SEQUENCE [LARGE SCALE GENOMIC DNA]</scope>
    <source>
        <strain evidence="1 2">2012CJ34-2</strain>
    </source>
</reference>
<keyword evidence="2" id="KW-1185">Reference proteome</keyword>
<gene>
    <name evidence="1" type="ORF">M3P05_20340</name>
</gene>
<organism evidence="1 2">
    <name type="scientific">Parendozoicomonas callyspongiae</name>
    <dbReference type="NCBI Taxonomy" id="2942213"/>
    <lineage>
        <taxon>Bacteria</taxon>
        <taxon>Pseudomonadati</taxon>
        <taxon>Pseudomonadota</taxon>
        <taxon>Gammaproteobacteria</taxon>
        <taxon>Oceanospirillales</taxon>
        <taxon>Endozoicomonadaceae</taxon>
        <taxon>Parendozoicomonas</taxon>
    </lineage>
</organism>
<proteinExistence type="predicted"/>
<accession>A0ABT0PLY6</accession>
<evidence type="ECO:0000313" key="1">
    <source>
        <dbReference type="EMBL" id="MCL6272271.1"/>
    </source>
</evidence>
<sequence>MSIYKILVNHEEFGYFELDLDRVLSFLGDELFMSFTENSSSLKKAWKPVSWEFIESVSSTLPDISCWGNGCLIFSKKAKDILYEHIDKDGEFLELTNKKYWVFNCLSRAKADINKSEEILDRGVHSGLKALNFNPKKVVEKNIFKTDFDYYAGFYCSEKIKNLIKDHRLSGIKATNDLAASPV</sequence>
<dbReference type="Proteomes" id="UP001203338">
    <property type="component" value="Unassembled WGS sequence"/>
</dbReference>